<dbReference type="Gene3D" id="3.40.50.720">
    <property type="entry name" value="NAD(P)-binding Rossmann-like Domain"/>
    <property type="match status" value="1"/>
</dbReference>
<proteinExistence type="predicted"/>
<dbReference type="SMART" id="SM00829">
    <property type="entry name" value="PKS_ER"/>
    <property type="match status" value="1"/>
</dbReference>
<sequence>MNDNKYKAMLVSVIHEKEFQREIIMRQVQDLPKGDILINVKYSSLNYKDALSATGNKGVTRSYPHTPGIDAAGVVVESNNDTLKVGDKVIVTGYDLGMNTSGGYGEYIRVPAEWVVKLPENLSLRESMIFGTAGFTAALSVYKLVNSDVKPKDGDILVTGATGGVGSIAISILNRIGYNVIAATGKTDEKEMLFGLGAKEIVDRKEIDDKSERALSKGRWAGVIDTVGGNILATAIKSTNYGGSVTCCGNVASHEFSTSVYPFILRGITLFGIDSVQCPMDIRLKIWNALASDWKPNNLNDNVDEVSLEGLSKKIDMILAGKHKGRTIVNLEL</sequence>
<feature type="domain" description="Enoyl reductase (ER)" evidence="1">
    <location>
        <begin position="12"/>
        <end position="329"/>
    </location>
</feature>
<accession>A0A3P7PEX8</accession>
<dbReference type="InterPro" id="IPR020843">
    <property type="entry name" value="ER"/>
</dbReference>
<dbReference type="InterPro" id="IPR013154">
    <property type="entry name" value="ADH-like_N"/>
</dbReference>
<dbReference type="Gene3D" id="3.90.180.10">
    <property type="entry name" value="Medium-chain alcohol dehydrogenases, catalytic domain"/>
    <property type="match status" value="1"/>
</dbReference>
<dbReference type="InterPro" id="IPR014188">
    <property type="entry name" value="Acrylyl-CoA_reductase_AcuI"/>
</dbReference>
<dbReference type="GO" id="GO:0043957">
    <property type="term" value="F:acryloyl-CoA reductase (NADPH) activity"/>
    <property type="evidence" value="ECO:0007669"/>
    <property type="project" value="TreeGrafter"/>
</dbReference>
<dbReference type="Pfam" id="PF00107">
    <property type="entry name" value="ADH_zinc_N"/>
    <property type="match status" value="1"/>
</dbReference>
<evidence type="ECO:0000313" key="3">
    <source>
        <dbReference type="Proteomes" id="UP000279029"/>
    </source>
</evidence>
<dbReference type="InterPro" id="IPR051397">
    <property type="entry name" value="Zn-ADH-like_protein"/>
</dbReference>
<dbReference type="Pfam" id="PF08240">
    <property type="entry name" value="ADH_N"/>
    <property type="match status" value="1"/>
</dbReference>
<evidence type="ECO:0000259" key="1">
    <source>
        <dbReference type="SMART" id="SM00829"/>
    </source>
</evidence>
<dbReference type="Proteomes" id="UP000279029">
    <property type="component" value="Chromosome"/>
</dbReference>
<dbReference type="KEGG" id="cbar:PATL70BA_1582"/>
<dbReference type="InterPro" id="IPR036291">
    <property type="entry name" value="NAD(P)-bd_dom_sf"/>
</dbReference>
<evidence type="ECO:0000313" key="2">
    <source>
        <dbReference type="EMBL" id="VDN47468.1"/>
    </source>
</evidence>
<dbReference type="EMBL" id="LR130778">
    <property type="protein sequence ID" value="VDN47468.1"/>
    <property type="molecule type" value="Genomic_DNA"/>
</dbReference>
<dbReference type="AlphaFoldDB" id="A0A3P7PEX8"/>
<dbReference type="RefSeq" id="WP_125136779.1">
    <property type="nucleotide sequence ID" value="NZ_LR130778.1"/>
</dbReference>
<dbReference type="PANTHER" id="PTHR43677">
    <property type="entry name" value="SHORT-CHAIN DEHYDROGENASE/REDUCTASE"/>
    <property type="match status" value="1"/>
</dbReference>
<dbReference type="CDD" id="cd05280">
    <property type="entry name" value="MDR_yhdh_yhfp"/>
    <property type="match status" value="1"/>
</dbReference>
<keyword evidence="3" id="KW-1185">Reference proteome</keyword>
<protein>
    <submittedName>
        <fullName evidence="2">Putative quinone oxidoreductase YhfP</fullName>
        <ecNumber evidence="2">1.6.5.-</ecNumber>
    </submittedName>
</protein>
<reference evidence="2 3" key="1">
    <citation type="submission" date="2018-09" db="EMBL/GenBank/DDBJ databases">
        <authorList>
            <person name="Postec A."/>
        </authorList>
    </citation>
    <scope>NUCLEOTIDE SEQUENCE [LARGE SCALE GENOMIC DNA]</scope>
    <source>
        <strain evidence="2">70B-A</strain>
    </source>
</reference>
<gene>
    <name evidence="2" type="primary">yhfP</name>
    <name evidence="2" type="ORF">PATL70BA_1582</name>
</gene>
<dbReference type="InterPro" id="IPR013149">
    <property type="entry name" value="ADH-like_C"/>
</dbReference>
<dbReference type="InterPro" id="IPR011032">
    <property type="entry name" value="GroES-like_sf"/>
</dbReference>
<dbReference type="SUPFAM" id="SSF50129">
    <property type="entry name" value="GroES-like"/>
    <property type="match status" value="1"/>
</dbReference>
<dbReference type="EC" id="1.6.5.-" evidence="2"/>
<dbReference type="SUPFAM" id="SSF51735">
    <property type="entry name" value="NAD(P)-binding Rossmann-fold domains"/>
    <property type="match status" value="1"/>
</dbReference>
<organism evidence="2 3">
    <name type="scientific">Petrocella atlantisensis</name>
    <dbReference type="NCBI Taxonomy" id="2173034"/>
    <lineage>
        <taxon>Bacteria</taxon>
        <taxon>Bacillati</taxon>
        <taxon>Bacillota</taxon>
        <taxon>Clostridia</taxon>
        <taxon>Lachnospirales</taxon>
        <taxon>Vallitaleaceae</taxon>
        <taxon>Petrocella</taxon>
    </lineage>
</organism>
<dbReference type="PANTHER" id="PTHR43677:SF1">
    <property type="entry name" value="ACRYLYL-COA REDUCTASE ACUI-RELATED"/>
    <property type="match status" value="1"/>
</dbReference>
<keyword evidence="2" id="KW-0560">Oxidoreductase</keyword>
<name>A0A3P7PEX8_9FIRM</name>
<dbReference type="OrthoDB" id="9782155at2"/>
<dbReference type="NCBIfam" id="TIGR02823">
    <property type="entry name" value="oxido_YhdH"/>
    <property type="match status" value="1"/>
</dbReference>